<name>A0A235FET8_9BACL</name>
<dbReference type="AlphaFoldDB" id="A0A235FET8"/>
<dbReference type="Proteomes" id="UP000215059">
    <property type="component" value="Unassembled WGS sequence"/>
</dbReference>
<comment type="caution">
    <text evidence="1">The sequence shown here is derived from an EMBL/GenBank/DDBJ whole genome shotgun (WGS) entry which is preliminary data.</text>
</comment>
<proteinExistence type="predicted"/>
<evidence type="ECO:0000313" key="2">
    <source>
        <dbReference type="Proteomes" id="UP000215059"/>
    </source>
</evidence>
<protein>
    <submittedName>
        <fullName evidence="1">Uncharacterized protein</fullName>
    </submittedName>
</protein>
<gene>
    <name evidence="1" type="ORF">CGZ90_06125</name>
</gene>
<evidence type="ECO:0000313" key="1">
    <source>
        <dbReference type="EMBL" id="OYD59464.1"/>
    </source>
</evidence>
<organism evidence="1 2">
    <name type="scientific">Fictibacillus aquaticus</name>
    <dbReference type="NCBI Taxonomy" id="2021314"/>
    <lineage>
        <taxon>Bacteria</taxon>
        <taxon>Bacillati</taxon>
        <taxon>Bacillota</taxon>
        <taxon>Bacilli</taxon>
        <taxon>Bacillales</taxon>
        <taxon>Fictibacillaceae</taxon>
        <taxon>Fictibacillus</taxon>
    </lineage>
</organism>
<accession>A0A235FET8</accession>
<sequence>MGETNMKIRLLKWSIILAVVFGAVWTFQYVSNEGKFTKRSHTTVDIETLQKEKAVYIGYDLKWEGLGAPVLQKAELIKTDNTIVAKDDKQILIRLFINKTNFGAVSEEEVIKEGLYDNLLPVRGYKADGDFSLVLRVELVDKDWNQDIKSVKITYKKFGITHVQNISFSDGIITNK</sequence>
<reference evidence="1 2" key="1">
    <citation type="submission" date="2017-07" db="EMBL/GenBank/DDBJ databases">
        <title>Fictibacillus sp. nov. GDSW-R2A3 Genome sequencing and assembly.</title>
        <authorList>
            <person name="Mayilraj S."/>
        </authorList>
    </citation>
    <scope>NUCLEOTIDE SEQUENCE [LARGE SCALE GENOMIC DNA]</scope>
    <source>
        <strain evidence="1 2">GDSW-R2A3</strain>
    </source>
</reference>
<dbReference type="EMBL" id="NOII01000001">
    <property type="protein sequence ID" value="OYD59464.1"/>
    <property type="molecule type" value="Genomic_DNA"/>
</dbReference>
<keyword evidence="2" id="KW-1185">Reference proteome</keyword>